<evidence type="ECO:0000259" key="2">
    <source>
        <dbReference type="Pfam" id="PF16036"/>
    </source>
</evidence>
<reference evidence="3 4" key="1">
    <citation type="submission" date="2020-04" db="EMBL/GenBank/DDBJ databases">
        <title>Pseudoalteromonas caenipelagi sp. nov., isolated from a tidal flat.</title>
        <authorList>
            <person name="Park S."/>
            <person name="Yoon J.-H."/>
        </authorList>
    </citation>
    <scope>NUCLEOTIDE SEQUENCE [LARGE SCALE GENOMIC DNA]</scope>
    <source>
        <strain evidence="3 4">JBTF-M23</strain>
    </source>
</reference>
<proteinExistence type="predicted"/>
<dbReference type="AlphaFoldDB" id="A0A849VC98"/>
<protein>
    <recommendedName>
        <fullName evidence="2">Chalcone isomerase domain-containing protein</fullName>
    </recommendedName>
</protein>
<evidence type="ECO:0000256" key="1">
    <source>
        <dbReference type="SAM" id="SignalP"/>
    </source>
</evidence>
<feature type="chain" id="PRO_5032425095" description="Chalcone isomerase domain-containing protein" evidence="1">
    <location>
        <begin position="20"/>
        <end position="170"/>
    </location>
</feature>
<gene>
    <name evidence="3" type="ORF">HG263_07675</name>
</gene>
<sequence>MKLVTLLSWLLLMSVPVQASIAQKLLPTSEPVGTSPILTYLFWDIYQATLFAPQGQFSKNKPFILKLHYLRDLKGKDIAQRSVEEMKNQGFRDQQKLALWHSQMQSIFPDVSHGTELYGKRTINGTSRFYLGETLIGEIEDPQFTQHFFAIWLDERTSEPNMRKALLNLE</sequence>
<organism evidence="3 4">
    <name type="scientific">Pseudoalteromonas caenipelagi</name>
    <dbReference type="NCBI Taxonomy" id="2726988"/>
    <lineage>
        <taxon>Bacteria</taxon>
        <taxon>Pseudomonadati</taxon>
        <taxon>Pseudomonadota</taxon>
        <taxon>Gammaproteobacteria</taxon>
        <taxon>Alteromonadales</taxon>
        <taxon>Pseudoalteromonadaceae</taxon>
        <taxon>Pseudoalteromonas</taxon>
    </lineage>
</organism>
<dbReference type="InterPro" id="IPR016087">
    <property type="entry name" value="Chalcone_isomerase"/>
</dbReference>
<evidence type="ECO:0000313" key="3">
    <source>
        <dbReference type="EMBL" id="NOU50420.1"/>
    </source>
</evidence>
<accession>A0A849VC98</accession>
<name>A0A849VC98_9GAMM</name>
<feature type="domain" description="Chalcone isomerase" evidence="2">
    <location>
        <begin position="41"/>
        <end position="167"/>
    </location>
</feature>
<dbReference type="EMBL" id="JABBPG010000002">
    <property type="protein sequence ID" value="NOU50420.1"/>
    <property type="molecule type" value="Genomic_DNA"/>
</dbReference>
<keyword evidence="1" id="KW-0732">Signal</keyword>
<dbReference type="Pfam" id="PF16036">
    <property type="entry name" value="Chalcone_3"/>
    <property type="match status" value="1"/>
</dbReference>
<evidence type="ECO:0000313" key="4">
    <source>
        <dbReference type="Proteomes" id="UP000586305"/>
    </source>
</evidence>
<dbReference type="RefSeq" id="WP_171625484.1">
    <property type="nucleotide sequence ID" value="NZ_JABBPG010000002.1"/>
</dbReference>
<dbReference type="Proteomes" id="UP000586305">
    <property type="component" value="Unassembled WGS sequence"/>
</dbReference>
<comment type="caution">
    <text evidence="3">The sequence shown here is derived from an EMBL/GenBank/DDBJ whole genome shotgun (WGS) entry which is preliminary data.</text>
</comment>
<keyword evidence="4" id="KW-1185">Reference proteome</keyword>
<feature type="signal peptide" evidence="1">
    <location>
        <begin position="1"/>
        <end position="19"/>
    </location>
</feature>